<dbReference type="InterPro" id="IPR014808">
    <property type="entry name" value="DNA_replication_fac_Dna2_N"/>
</dbReference>
<evidence type="ECO:0000256" key="4">
    <source>
        <dbReference type="ARBA" id="ARBA00022705"/>
    </source>
</evidence>
<dbReference type="GO" id="GO:0005694">
    <property type="term" value="C:chromosome"/>
    <property type="evidence" value="ECO:0007669"/>
    <property type="project" value="UniProtKB-SubCell"/>
</dbReference>
<evidence type="ECO:0000313" key="23">
    <source>
        <dbReference type="Proteomes" id="UP001211065"/>
    </source>
</evidence>
<organism evidence="22 23">
    <name type="scientific">Clydaea vesicula</name>
    <dbReference type="NCBI Taxonomy" id="447962"/>
    <lineage>
        <taxon>Eukaryota</taxon>
        <taxon>Fungi</taxon>
        <taxon>Fungi incertae sedis</taxon>
        <taxon>Chytridiomycota</taxon>
        <taxon>Chytridiomycota incertae sedis</taxon>
        <taxon>Chytridiomycetes</taxon>
        <taxon>Lobulomycetales</taxon>
        <taxon>Lobulomycetaceae</taxon>
        <taxon>Clydaea</taxon>
    </lineage>
</organism>
<feature type="non-terminal residue" evidence="22">
    <location>
        <position position="1040"/>
    </location>
</feature>
<comment type="subcellular location">
    <subcellularLocation>
        <location evidence="18">Nucleus</location>
    </subcellularLocation>
    <subcellularLocation>
        <location evidence="18">Chromosome</location>
    </subcellularLocation>
</comment>
<dbReference type="GO" id="GO:0051539">
    <property type="term" value="F:4 iron, 4 sulfur cluster binding"/>
    <property type="evidence" value="ECO:0007669"/>
    <property type="project" value="UniProtKB-UniRule"/>
</dbReference>
<dbReference type="GO" id="GO:0046872">
    <property type="term" value="F:metal ion binding"/>
    <property type="evidence" value="ECO:0007669"/>
    <property type="project" value="UniProtKB-UniRule"/>
</dbReference>
<evidence type="ECO:0000256" key="12">
    <source>
        <dbReference type="ARBA" id="ARBA00023014"/>
    </source>
</evidence>
<dbReference type="PANTHER" id="PTHR10887">
    <property type="entry name" value="DNA2/NAM7 HELICASE FAMILY"/>
    <property type="match status" value="1"/>
</dbReference>
<evidence type="ECO:0000256" key="13">
    <source>
        <dbReference type="ARBA" id="ARBA00023125"/>
    </source>
</evidence>
<dbReference type="EC" id="3.1.-.-" evidence="18"/>
<evidence type="ECO:0000256" key="14">
    <source>
        <dbReference type="ARBA" id="ARBA00023204"/>
    </source>
</evidence>
<evidence type="ECO:0000256" key="1">
    <source>
        <dbReference type="ARBA" id="ARBA00001966"/>
    </source>
</evidence>
<keyword evidence="9 18" id="KW-0347">Helicase</keyword>
<feature type="domain" description="DNA2/NAM7 helicase-like C-terminal" evidence="21">
    <location>
        <begin position="901"/>
        <end position="1036"/>
    </location>
</feature>
<keyword evidence="6 18" id="KW-0547">Nucleotide-binding</keyword>
<dbReference type="Gene3D" id="3.40.50.300">
    <property type="entry name" value="P-loop containing nucleotide triphosphate hydrolases"/>
    <property type="match status" value="2"/>
</dbReference>
<evidence type="ECO:0000256" key="10">
    <source>
        <dbReference type="ARBA" id="ARBA00022840"/>
    </source>
</evidence>
<evidence type="ECO:0000313" key="22">
    <source>
        <dbReference type="EMBL" id="KAJ3206193.1"/>
    </source>
</evidence>
<keyword evidence="23" id="KW-1185">Reference proteome</keyword>
<feature type="domain" description="DNA2/NAM7 helicase helicase" evidence="20">
    <location>
        <begin position="825"/>
        <end position="893"/>
    </location>
</feature>
<dbReference type="GO" id="GO:0005634">
    <property type="term" value="C:nucleus"/>
    <property type="evidence" value="ECO:0007669"/>
    <property type="project" value="UniProtKB-SubCell"/>
</dbReference>
<feature type="domain" description="DNA replication factor Dna2 N-terminal" evidence="19">
    <location>
        <begin position="154"/>
        <end position="376"/>
    </location>
</feature>
<comment type="cofactor">
    <cofactor evidence="1">
        <name>[4Fe-4S] cluster</name>
        <dbReference type="ChEBI" id="CHEBI:49883"/>
    </cofactor>
</comment>
<dbReference type="AlphaFoldDB" id="A0AAD5XVF5"/>
<evidence type="ECO:0000256" key="5">
    <source>
        <dbReference type="ARBA" id="ARBA00022723"/>
    </source>
</evidence>
<keyword evidence="18" id="KW-0158">Chromosome</keyword>
<dbReference type="GO" id="GO:0005524">
    <property type="term" value="F:ATP binding"/>
    <property type="evidence" value="ECO:0007669"/>
    <property type="project" value="UniProtKB-UniRule"/>
</dbReference>
<dbReference type="Gene3D" id="3.90.320.10">
    <property type="match status" value="1"/>
</dbReference>
<dbReference type="GO" id="GO:0033567">
    <property type="term" value="P:DNA replication, Okazaki fragment processing"/>
    <property type="evidence" value="ECO:0007669"/>
    <property type="project" value="UniProtKB-UniRule"/>
</dbReference>
<dbReference type="GO" id="GO:0071932">
    <property type="term" value="P:replication fork reversal"/>
    <property type="evidence" value="ECO:0007669"/>
    <property type="project" value="TreeGrafter"/>
</dbReference>
<keyword evidence="7 18" id="KW-0227">DNA damage</keyword>
<dbReference type="CDD" id="cd18041">
    <property type="entry name" value="DEXXQc_DNA2"/>
    <property type="match status" value="1"/>
</dbReference>
<keyword evidence="11 18" id="KW-0408">Iron</keyword>
<keyword evidence="8 18" id="KW-0378">Hydrolase</keyword>
<sequence length="1040" mass="119369">TTASILDILAPDVEEVTQPNNSQIKQLESKGTPRIWDRSFKTQEYLNSNDSDVKEKRVITPLENQKKRFLIQETPSSYERNCKKFGLTLDEMRELECLKFDGETRKNDNTCKPSQGLMEENCLDMYSITSKFRRFLVLEIKTYQDLKILKILNESDHQELILHLVEEWLENTEIEVGFYINLVGYHKQMSSPIVLNNESEIQLIVNPDILIPITAVANSFTCLRKEVIKYRMKSPIKECTPELIYGTMLHLLFQKALKDLDFTEKSIKENIQTIIMSNLEGLYECNENQMSAFARLQTFIPILKTWAHQHLRIDFKSRQSTKVDFDAKPTTSHSSNKDYHLKIKKKSSIDIIKIWELEERFWSPMFGLNGNVDISISNKEDGMTDIFPIEVKTGNNLGCNPHNVQTMLYSMLMADRYGNAFPKGYLMYLRAGEVKEISNFPVEMRQLLIKRNTLAYFMLNQNIIPKMLKDSFVCKKCHLNTECFLLHNTMENGNAETSGLGSLFELKLKNLTENHLEFLNKWEKLVSIEEGDITKFRKEIWTMSSTERERSGRCFSNMGLIECNENGIGYFGGSSYIYQFRKMNLKEHISLSFDEENKNFSLKESQICEGDPVVVSIEKGEYAVIVGFVIKITHSYIKISGDNSTPLKTSRNGLGEVFVPDSTKYRIDKEEYTSGMGLLRDNIFSLFNNEQNKKLRSLVVDSVKPKFNIPIDHTLMKTFSVENNLNLDQKKGLEKVLSSDDYALILGMPGTGKTTMITCIIKYLASIGKRVLLTSYTHNAVDNVLLKLKKAGVDFLRLGTNLDRVHPEIRDSQSKLKDIKTVEGLASFYASQSVVATTCLGIKHVIFAKHRFDYCIVDEATQVTLPVCLGPLRFADKFVLVGDHYQLPPLVKNSTAKKNGLEISLFKLLSKEHPESTVFLEHQYRMNKEILALSNEFIYSHRLKCGNIKIEESRLQIKYNENDLTKFHISQNAINSINCTCENGKSTFDNVFCWLKVSLDPNQPVIFLNTDELDAIEQRSGSQIKNKIEADLVFQVSYNI</sequence>
<dbReference type="EMBL" id="JADGJW010001142">
    <property type="protein sequence ID" value="KAJ3206193.1"/>
    <property type="molecule type" value="Genomic_DNA"/>
</dbReference>
<dbReference type="GO" id="GO:0017108">
    <property type="term" value="F:5'-flap endonuclease activity"/>
    <property type="evidence" value="ECO:0007669"/>
    <property type="project" value="UniProtKB-UniRule"/>
</dbReference>
<protein>
    <recommendedName>
        <fullName evidence="18">DNA replication ATP-dependent helicase/nuclease</fullName>
        <ecNumber evidence="18">3.1.-.-</ecNumber>
        <ecNumber evidence="18">3.6.4.12</ecNumber>
    </recommendedName>
</protein>
<evidence type="ECO:0000256" key="15">
    <source>
        <dbReference type="ARBA" id="ARBA00023242"/>
    </source>
</evidence>
<accession>A0AAD5XVF5</accession>
<dbReference type="InterPro" id="IPR041679">
    <property type="entry name" value="DNA2/NAM7-like_C"/>
</dbReference>
<keyword evidence="15 18" id="KW-0539">Nucleus</keyword>
<comment type="caution">
    <text evidence="22">The sequence shown here is derived from an EMBL/GenBank/DDBJ whole genome shotgun (WGS) entry which is preliminary data.</text>
</comment>
<keyword evidence="10 18" id="KW-0067">ATP-binding</keyword>
<proteinExistence type="inferred from homology"/>
<evidence type="ECO:0000256" key="11">
    <source>
        <dbReference type="ARBA" id="ARBA00023004"/>
    </source>
</evidence>
<evidence type="ECO:0000256" key="7">
    <source>
        <dbReference type="ARBA" id="ARBA00022763"/>
    </source>
</evidence>
<keyword evidence="5 18" id="KW-0479">Metal-binding</keyword>
<comment type="similarity">
    <text evidence="2 18">Belongs to the DNA2/NAM7 helicase family.</text>
</comment>
<evidence type="ECO:0000256" key="9">
    <source>
        <dbReference type="ARBA" id="ARBA00022806"/>
    </source>
</evidence>
<dbReference type="SUPFAM" id="SSF52540">
    <property type="entry name" value="P-loop containing nucleoside triphosphate hydrolases"/>
    <property type="match status" value="1"/>
</dbReference>
<dbReference type="EC" id="3.6.4.12" evidence="18"/>
<keyword evidence="4 18" id="KW-0235">DNA replication</keyword>
<gene>
    <name evidence="22" type="primary">DNA2</name>
    <name evidence="22" type="ORF">HK099_000602</name>
</gene>
<dbReference type="Proteomes" id="UP001211065">
    <property type="component" value="Unassembled WGS sequence"/>
</dbReference>
<dbReference type="FunFam" id="3.40.50.300:FF:001170">
    <property type="entry name" value="DNA replication helicase Dna2"/>
    <property type="match status" value="1"/>
</dbReference>
<dbReference type="GO" id="GO:0003677">
    <property type="term" value="F:DNA binding"/>
    <property type="evidence" value="ECO:0007669"/>
    <property type="project" value="UniProtKB-UniRule"/>
</dbReference>
<dbReference type="InterPro" id="IPR045055">
    <property type="entry name" value="DNA2/NAM7-like"/>
</dbReference>
<dbReference type="InterPro" id="IPR026851">
    <property type="entry name" value="Dna2/JHS1_DEXXQ-box"/>
</dbReference>
<reference evidence="22" key="1">
    <citation type="submission" date="2020-05" db="EMBL/GenBank/DDBJ databases">
        <title>Phylogenomic resolution of chytrid fungi.</title>
        <authorList>
            <person name="Stajich J.E."/>
            <person name="Amses K."/>
            <person name="Simmons R."/>
            <person name="Seto K."/>
            <person name="Myers J."/>
            <person name="Bonds A."/>
            <person name="Quandt C.A."/>
            <person name="Barry K."/>
            <person name="Liu P."/>
            <person name="Grigoriev I."/>
            <person name="Longcore J.E."/>
            <person name="James T.Y."/>
        </authorList>
    </citation>
    <scope>NUCLEOTIDE SEQUENCE</scope>
    <source>
        <strain evidence="22">JEL0476</strain>
    </source>
</reference>
<dbReference type="InterPro" id="IPR041677">
    <property type="entry name" value="DNA2/NAM7_AAA_11"/>
</dbReference>
<dbReference type="Pfam" id="PF13086">
    <property type="entry name" value="AAA_11"/>
    <property type="match status" value="2"/>
</dbReference>
<evidence type="ECO:0000259" key="19">
    <source>
        <dbReference type="Pfam" id="PF08696"/>
    </source>
</evidence>
<dbReference type="GO" id="GO:0005737">
    <property type="term" value="C:cytoplasm"/>
    <property type="evidence" value="ECO:0007669"/>
    <property type="project" value="TreeGrafter"/>
</dbReference>
<keyword evidence="14 18" id="KW-0234">DNA repair</keyword>
<keyword evidence="13 18" id="KW-0238">DNA-binding</keyword>
<feature type="domain" description="DNA2/NAM7 helicase helicase" evidence="20">
    <location>
        <begin position="724"/>
        <end position="813"/>
    </location>
</feature>
<evidence type="ECO:0000256" key="16">
    <source>
        <dbReference type="ARBA" id="ARBA00023268"/>
    </source>
</evidence>
<evidence type="ECO:0000256" key="17">
    <source>
        <dbReference type="ARBA" id="ARBA00047995"/>
    </source>
</evidence>
<evidence type="ECO:0000256" key="18">
    <source>
        <dbReference type="RuleBase" id="RU367041"/>
    </source>
</evidence>
<dbReference type="Pfam" id="PF13087">
    <property type="entry name" value="AAA_12"/>
    <property type="match status" value="1"/>
</dbReference>
<dbReference type="Pfam" id="PF08696">
    <property type="entry name" value="Dna2"/>
    <property type="match status" value="1"/>
</dbReference>
<evidence type="ECO:0000256" key="6">
    <source>
        <dbReference type="ARBA" id="ARBA00022741"/>
    </source>
</evidence>
<dbReference type="InterPro" id="IPR011604">
    <property type="entry name" value="PDDEXK-like_dom_sf"/>
</dbReference>
<evidence type="ECO:0000259" key="21">
    <source>
        <dbReference type="Pfam" id="PF13087"/>
    </source>
</evidence>
<name>A0AAD5XVF5_9FUNG</name>
<keyword evidence="12 18" id="KW-0411">Iron-sulfur</keyword>
<evidence type="ECO:0000256" key="8">
    <source>
        <dbReference type="ARBA" id="ARBA00022801"/>
    </source>
</evidence>
<comment type="catalytic activity">
    <reaction evidence="17 18">
        <text>ATP + H2O = ADP + phosphate + H(+)</text>
        <dbReference type="Rhea" id="RHEA:13065"/>
        <dbReference type="ChEBI" id="CHEBI:15377"/>
        <dbReference type="ChEBI" id="CHEBI:15378"/>
        <dbReference type="ChEBI" id="CHEBI:30616"/>
        <dbReference type="ChEBI" id="CHEBI:43474"/>
        <dbReference type="ChEBI" id="CHEBI:456216"/>
        <dbReference type="EC" id="3.6.4.12"/>
    </reaction>
</comment>
<dbReference type="GO" id="GO:0017116">
    <property type="term" value="F:single-stranded DNA helicase activity"/>
    <property type="evidence" value="ECO:0007669"/>
    <property type="project" value="UniProtKB-UniRule"/>
</dbReference>
<dbReference type="GO" id="GO:0006281">
    <property type="term" value="P:DNA repair"/>
    <property type="evidence" value="ECO:0007669"/>
    <property type="project" value="UniProtKB-KW"/>
</dbReference>
<dbReference type="PANTHER" id="PTHR10887:SF433">
    <property type="entry name" value="DNA REPLICATION ATP-DEPENDENT HELICASE_NUCLEASE DNA2"/>
    <property type="match status" value="1"/>
</dbReference>
<keyword evidence="18" id="KW-0540">Nuclease</keyword>
<keyword evidence="16 18" id="KW-0511">Multifunctional enzyme</keyword>
<evidence type="ECO:0000256" key="2">
    <source>
        <dbReference type="ARBA" id="ARBA00007913"/>
    </source>
</evidence>
<evidence type="ECO:0000259" key="20">
    <source>
        <dbReference type="Pfam" id="PF13086"/>
    </source>
</evidence>
<evidence type="ECO:0000256" key="3">
    <source>
        <dbReference type="ARBA" id="ARBA00022485"/>
    </source>
</evidence>
<dbReference type="InterPro" id="IPR027417">
    <property type="entry name" value="P-loop_NTPase"/>
</dbReference>
<comment type="function">
    <text evidence="18">Key enzyme involved in DNA replication and DNA repair. Involved in Okazaki fragments processing by cleaving long flaps that escape FEN1: flaps that are longer than 27 nucleotides are coated by replication protein A complex (RPA), leading to recruit DNA2 which cleaves the flap until it is too short to bind RPA and becomes a substrate for FEN1. Also involved in 5'-end resection of DNA during double-strand break (DSB) repair by mediating the cleavage of 5'-ssDNA.</text>
</comment>
<keyword evidence="3 18" id="KW-0004">4Fe-4S</keyword>